<accession>A0A2G2V0C2</accession>
<dbReference type="EMBL" id="MLFT02000812">
    <property type="protein sequence ID" value="PHT26413.1"/>
    <property type="molecule type" value="Genomic_DNA"/>
</dbReference>
<dbReference type="Proteomes" id="UP000224567">
    <property type="component" value="Unassembled WGS sequence"/>
</dbReference>
<dbReference type="Pfam" id="PF03087">
    <property type="entry name" value="BPS1"/>
    <property type="match status" value="2"/>
</dbReference>
<dbReference type="GO" id="GO:0048364">
    <property type="term" value="P:root development"/>
    <property type="evidence" value="ECO:0007669"/>
    <property type="project" value="InterPro"/>
</dbReference>
<dbReference type="PANTHER" id="PTHR33070">
    <property type="entry name" value="OS06G0725500 PROTEIN"/>
    <property type="match status" value="1"/>
</dbReference>
<reference evidence="1 2" key="1">
    <citation type="journal article" date="2017" name="Genome Biol.">
        <title>New reference genome sequences of hot pepper reveal the massive evolution of plant disease-resistance genes by retroduplication.</title>
        <authorList>
            <person name="Kim S."/>
            <person name="Park J."/>
            <person name="Yeom S.I."/>
            <person name="Kim Y.M."/>
            <person name="Seo E."/>
            <person name="Kim K.T."/>
            <person name="Kim M.S."/>
            <person name="Lee J.M."/>
            <person name="Cheong K."/>
            <person name="Shin H.S."/>
            <person name="Kim S.B."/>
            <person name="Han K."/>
            <person name="Lee J."/>
            <person name="Park M."/>
            <person name="Lee H.A."/>
            <person name="Lee H.Y."/>
            <person name="Lee Y."/>
            <person name="Oh S."/>
            <person name="Lee J.H."/>
            <person name="Choi E."/>
            <person name="Choi E."/>
            <person name="Lee S.E."/>
            <person name="Jeon J."/>
            <person name="Kim H."/>
            <person name="Choi G."/>
            <person name="Song H."/>
            <person name="Lee J."/>
            <person name="Lee S.C."/>
            <person name="Kwon J.K."/>
            <person name="Lee H.Y."/>
            <person name="Koo N."/>
            <person name="Hong Y."/>
            <person name="Kim R.W."/>
            <person name="Kang W.H."/>
            <person name="Huh J.H."/>
            <person name="Kang B.C."/>
            <person name="Yang T.J."/>
            <person name="Lee Y.H."/>
            <person name="Bennetzen J.L."/>
            <person name="Choi D."/>
        </authorList>
    </citation>
    <scope>NUCLEOTIDE SEQUENCE [LARGE SCALE GENOMIC DNA]</scope>
    <source>
        <strain evidence="2">cv. PBC81</strain>
        <tissue evidence="1">Leaf</tissue>
    </source>
</reference>
<dbReference type="GO" id="GO:0048367">
    <property type="term" value="P:shoot system development"/>
    <property type="evidence" value="ECO:0007669"/>
    <property type="project" value="InterPro"/>
</dbReference>
<comment type="caution">
    <text evidence="1">The sequence shown here is derived from an EMBL/GenBank/DDBJ whole genome shotgun (WGS) entry which is preliminary data.</text>
</comment>
<dbReference type="STRING" id="33114.A0A2G2V0C2"/>
<evidence type="ECO:0008006" key="3">
    <source>
        <dbReference type="Google" id="ProtNLM"/>
    </source>
</evidence>
<dbReference type="OrthoDB" id="1701699at2759"/>
<protein>
    <recommendedName>
        <fullName evidence="3">DUF241 domain protein</fullName>
    </recommendedName>
</protein>
<reference evidence="2" key="2">
    <citation type="journal article" date="2017" name="J. Anim. Genet.">
        <title>Multiple reference genome sequences of hot pepper reveal the massive evolution of plant disease resistance genes by retroduplication.</title>
        <authorList>
            <person name="Kim S."/>
            <person name="Park J."/>
            <person name="Yeom S.-I."/>
            <person name="Kim Y.-M."/>
            <person name="Seo E."/>
            <person name="Kim K.-T."/>
            <person name="Kim M.-S."/>
            <person name="Lee J.M."/>
            <person name="Cheong K."/>
            <person name="Shin H.-S."/>
            <person name="Kim S.-B."/>
            <person name="Han K."/>
            <person name="Lee J."/>
            <person name="Park M."/>
            <person name="Lee H.-A."/>
            <person name="Lee H.-Y."/>
            <person name="Lee Y."/>
            <person name="Oh S."/>
            <person name="Lee J.H."/>
            <person name="Choi E."/>
            <person name="Choi E."/>
            <person name="Lee S.E."/>
            <person name="Jeon J."/>
            <person name="Kim H."/>
            <person name="Choi G."/>
            <person name="Song H."/>
            <person name="Lee J."/>
            <person name="Lee S.-C."/>
            <person name="Kwon J.-K."/>
            <person name="Lee H.-Y."/>
            <person name="Koo N."/>
            <person name="Hong Y."/>
            <person name="Kim R.W."/>
            <person name="Kang W.-H."/>
            <person name="Huh J.H."/>
            <person name="Kang B.-C."/>
            <person name="Yang T.-J."/>
            <person name="Lee Y.-H."/>
            <person name="Bennetzen J.L."/>
            <person name="Choi D."/>
        </authorList>
    </citation>
    <scope>NUCLEOTIDE SEQUENCE [LARGE SCALE GENOMIC DNA]</scope>
    <source>
        <strain evidence="2">cv. PBC81</strain>
    </source>
</reference>
<organism evidence="1 2">
    <name type="scientific">Capsicum baccatum</name>
    <name type="common">Peruvian pepper</name>
    <dbReference type="NCBI Taxonomy" id="33114"/>
    <lineage>
        <taxon>Eukaryota</taxon>
        <taxon>Viridiplantae</taxon>
        <taxon>Streptophyta</taxon>
        <taxon>Embryophyta</taxon>
        <taxon>Tracheophyta</taxon>
        <taxon>Spermatophyta</taxon>
        <taxon>Magnoliopsida</taxon>
        <taxon>eudicotyledons</taxon>
        <taxon>Gunneridae</taxon>
        <taxon>Pentapetalae</taxon>
        <taxon>asterids</taxon>
        <taxon>lamiids</taxon>
        <taxon>Solanales</taxon>
        <taxon>Solanaceae</taxon>
        <taxon>Solanoideae</taxon>
        <taxon>Capsiceae</taxon>
        <taxon>Capsicum</taxon>
    </lineage>
</organism>
<dbReference type="InterPro" id="IPR004320">
    <property type="entry name" value="BPS1_pln"/>
</dbReference>
<proteinExistence type="predicted"/>
<name>A0A2G2V0C2_CAPBA</name>
<gene>
    <name evidence="1" type="ORF">CQW23_33980</name>
</gene>
<dbReference type="AlphaFoldDB" id="A0A2G2V0C2"/>
<evidence type="ECO:0000313" key="2">
    <source>
        <dbReference type="Proteomes" id="UP000224567"/>
    </source>
</evidence>
<sequence length="546" mass="61652">MASFSSKTNNRSISLPSRSHPATQIIEEELNKLKTWEFSASPTAEAVHNGLIGLGEVHKCMVDLLNLPLTVQALSQCQNRKWVDEILDKSVRFLDVCGTTRDLVSQFKEIVKEVQSLLRRRKEDLSTNNYTTFRKKMKKEAKSLITALKRMDHEEVVAVMEVDDQLFSAVIRVLREVATMGISVFQMVLVFLSAPNSRPISKWSLVSRLINKGDQDNVNEIESVDVALSSLFKCGPNEVVEIQFVKSRLENLEAHFECIENGLDNIFRCLIRSISLPSRSHPATQIIEEELNKLKTWEFSASPTAEAVYNGLLGLVEVYNCMGDLLNLPQTLQALSQCQNKKWVDEILDKSLRFLDVCGTTRDLVSQFKENVKDIQSLLRRRKGDLSITNYTSFRKKMKKDAKNLVTSLKKMDHEEVVAVMEVDDQLVSVVIRMLREVTTIGISVFQMVLVFLSAPNSNPVSKWSLVSRFVNKGGEQDNVNEIESADVALSSLSKCGPNEVEKIQFVQSKLGTVEAHFECIENGLDNIFRCLIRSRSTLLNLVSCQ</sequence>
<dbReference type="PANTHER" id="PTHR33070:SF109">
    <property type="entry name" value="DOMAIN PROTEIN, PUTATIVE (DUF241)-RELATED"/>
    <property type="match status" value="1"/>
</dbReference>
<evidence type="ECO:0000313" key="1">
    <source>
        <dbReference type="EMBL" id="PHT26413.1"/>
    </source>
</evidence>
<keyword evidence="2" id="KW-1185">Reference proteome</keyword>